<dbReference type="InterPro" id="IPR011008">
    <property type="entry name" value="Dimeric_a/b-barrel"/>
</dbReference>
<dbReference type="Proteomes" id="UP000290244">
    <property type="component" value="Chromosome"/>
</dbReference>
<dbReference type="KEGG" id="lsd:EMK97_16205"/>
<dbReference type="SUPFAM" id="SSF54909">
    <property type="entry name" value="Dimeric alpha+beta barrel"/>
    <property type="match status" value="1"/>
</dbReference>
<dbReference type="EMBL" id="CP034759">
    <property type="protein sequence ID" value="QBG37161.1"/>
    <property type="molecule type" value="Genomic_DNA"/>
</dbReference>
<evidence type="ECO:0000259" key="1">
    <source>
        <dbReference type="Pfam" id="PF07045"/>
    </source>
</evidence>
<dbReference type="RefSeq" id="WP_130603829.1">
    <property type="nucleotide sequence ID" value="NZ_CP034759.1"/>
</dbReference>
<evidence type="ECO:0000313" key="2">
    <source>
        <dbReference type="EMBL" id="QBG37161.1"/>
    </source>
</evidence>
<accession>A0A4P6P6D0</accession>
<dbReference type="Gene3D" id="3.30.70.100">
    <property type="match status" value="1"/>
</dbReference>
<name>A0A4P6P6D0_9GAMM</name>
<evidence type="ECO:0000313" key="3">
    <source>
        <dbReference type="Proteomes" id="UP000290244"/>
    </source>
</evidence>
<dbReference type="Pfam" id="PF07045">
    <property type="entry name" value="DUF1330"/>
    <property type="match status" value="1"/>
</dbReference>
<organism evidence="2 3">
    <name type="scientific">Litorilituus sediminis</name>
    <dbReference type="NCBI Taxonomy" id="718192"/>
    <lineage>
        <taxon>Bacteria</taxon>
        <taxon>Pseudomonadati</taxon>
        <taxon>Pseudomonadota</taxon>
        <taxon>Gammaproteobacteria</taxon>
        <taxon>Alteromonadales</taxon>
        <taxon>Colwelliaceae</taxon>
        <taxon>Litorilituus</taxon>
    </lineage>
</organism>
<keyword evidence="3" id="KW-1185">Reference proteome</keyword>
<reference evidence="2 3" key="1">
    <citation type="submission" date="2018-12" db="EMBL/GenBank/DDBJ databases">
        <title>Complete genome of Litorilituus sediminis.</title>
        <authorList>
            <person name="Liu A."/>
            <person name="Rong J."/>
        </authorList>
    </citation>
    <scope>NUCLEOTIDE SEQUENCE [LARGE SCALE GENOMIC DNA]</scope>
    <source>
        <strain evidence="2 3">JCM 17549</strain>
    </source>
</reference>
<protein>
    <submittedName>
        <fullName evidence="2">DUF1330 domain-containing protein</fullName>
    </submittedName>
</protein>
<gene>
    <name evidence="2" type="ORF">EMK97_16205</name>
</gene>
<dbReference type="AlphaFoldDB" id="A0A4P6P6D0"/>
<feature type="domain" description="DUF1330" evidence="1">
    <location>
        <begin position="5"/>
        <end position="93"/>
    </location>
</feature>
<dbReference type="OrthoDB" id="5296554at2"/>
<dbReference type="InterPro" id="IPR010753">
    <property type="entry name" value="DUF1330"/>
</dbReference>
<sequence length="98" mass="11216">MFEMLVALDVADDNNYAKYRQAMKPILNQFGGAFGYDFTIEQVLLSQVDEAINRVFTINFPDRQAMEAFFADEEYLAVKSEFFSNSVNSTTIIASYEK</sequence>
<proteinExistence type="predicted"/>